<dbReference type="SFLD" id="SFLDG01135">
    <property type="entry name" value="C1.5.6:_HAD__Beta-PGM__Phospha"/>
    <property type="match status" value="1"/>
</dbReference>
<dbReference type="Gene3D" id="1.10.150.240">
    <property type="entry name" value="Putative phosphatase, domain 2"/>
    <property type="match status" value="1"/>
</dbReference>
<dbReference type="PANTHER" id="PTHR47478:SF1">
    <property type="entry name" value="PYRIMIDINE 5'-NUCLEOTIDASE YJJG"/>
    <property type="match status" value="1"/>
</dbReference>
<dbReference type="InterPro" id="IPR011951">
    <property type="entry name" value="HAD-SF_hydro_IA_YjjG/PynA"/>
</dbReference>
<evidence type="ECO:0000313" key="2">
    <source>
        <dbReference type="Proteomes" id="UP000886800"/>
    </source>
</evidence>
<comment type="caution">
    <text evidence="1">The sequence shown here is derived from an EMBL/GenBank/DDBJ whole genome shotgun (WGS) entry which is preliminary data.</text>
</comment>
<dbReference type="AlphaFoldDB" id="A0A9D1WSY7"/>
<sequence length="230" mass="25784">MRYDILLLDADETLLDYRRSAQECLEATCKRHRIPYGDHTLALYHEINDQLWKALERGELSRERLRYLRFALLGERLGVPVDSAACNRDYIAAMRESGYLLPGALTVCQELSRKYPLYLVTNGSTETQHSRIARSGLQPYLSGVFVSQEVGAQKPSPLFFQRVFQAIGNPDPRRVLMIGDSPTSDMAGGKGAGTDTCWLAPLTRPDPVGCTWRIQKLEELPALLARTEGA</sequence>
<dbReference type="InterPro" id="IPR023198">
    <property type="entry name" value="PGP-like_dom2"/>
</dbReference>
<dbReference type="SFLD" id="SFLDS00003">
    <property type="entry name" value="Haloacid_Dehalogenase"/>
    <property type="match status" value="1"/>
</dbReference>
<dbReference type="Proteomes" id="UP000886800">
    <property type="component" value="Unassembled WGS sequence"/>
</dbReference>
<dbReference type="InterPro" id="IPR036412">
    <property type="entry name" value="HAD-like_sf"/>
</dbReference>
<dbReference type="InterPro" id="IPR052550">
    <property type="entry name" value="Pyrimidine_5'-ntase_YjjG"/>
</dbReference>
<proteinExistence type="predicted"/>
<name>A0A9D1WSY7_9FIRM</name>
<dbReference type="GO" id="GO:0008253">
    <property type="term" value="F:5'-nucleotidase activity"/>
    <property type="evidence" value="ECO:0007669"/>
    <property type="project" value="InterPro"/>
</dbReference>
<dbReference type="InterPro" id="IPR006439">
    <property type="entry name" value="HAD-SF_hydro_IA"/>
</dbReference>
<gene>
    <name evidence="1" type="ORF">H9736_08495</name>
</gene>
<organism evidence="1 2">
    <name type="scientific">Candidatus Anaerotruncus excrementipullorum</name>
    <dbReference type="NCBI Taxonomy" id="2838465"/>
    <lineage>
        <taxon>Bacteria</taxon>
        <taxon>Bacillati</taxon>
        <taxon>Bacillota</taxon>
        <taxon>Clostridia</taxon>
        <taxon>Eubacteriales</taxon>
        <taxon>Oscillospiraceae</taxon>
        <taxon>Anaerotruncus</taxon>
    </lineage>
</organism>
<reference evidence="1" key="1">
    <citation type="journal article" date="2021" name="PeerJ">
        <title>Extensive microbial diversity within the chicken gut microbiome revealed by metagenomics and culture.</title>
        <authorList>
            <person name="Gilroy R."/>
            <person name="Ravi A."/>
            <person name="Getino M."/>
            <person name="Pursley I."/>
            <person name="Horton D.L."/>
            <person name="Alikhan N.F."/>
            <person name="Baker D."/>
            <person name="Gharbi K."/>
            <person name="Hall N."/>
            <person name="Watson M."/>
            <person name="Adriaenssens E.M."/>
            <person name="Foster-Nyarko E."/>
            <person name="Jarju S."/>
            <person name="Secka A."/>
            <person name="Antonio M."/>
            <person name="Oren A."/>
            <person name="Chaudhuri R.R."/>
            <person name="La Ragione R."/>
            <person name="Hildebrand F."/>
            <person name="Pallen M.J."/>
        </authorList>
    </citation>
    <scope>NUCLEOTIDE SEQUENCE</scope>
    <source>
        <strain evidence="1">CHK188-5543</strain>
    </source>
</reference>
<dbReference type="EMBL" id="DXES01000179">
    <property type="protein sequence ID" value="HIX66271.1"/>
    <property type="molecule type" value="Genomic_DNA"/>
</dbReference>
<accession>A0A9D1WSY7</accession>
<dbReference type="InterPro" id="IPR023214">
    <property type="entry name" value="HAD_sf"/>
</dbReference>
<protein>
    <submittedName>
        <fullName evidence="1">YjjG family noncanonical pyrimidine nucleotidase</fullName>
    </submittedName>
</protein>
<dbReference type="NCBIfam" id="TIGR02254">
    <property type="entry name" value="YjjG_YfnB"/>
    <property type="match status" value="1"/>
</dbReference>
<reference evidence="1" key="2">
    <citation type="submission" date="2021-04" db="EMBL/GenBank/DDBJ databases">
        <authorList>
            <person name="Gilroy R."/>
        </authorList>
    </citation>
    <scope>NUCLEOTIDE SEQUENCE</scope>
    <source>
        <strain evidence="1">CHK188-5543</strain>
    </source>
</reference>
<dbReference type="Gene3D" id="3.40.50.1000">
    <property type="entry name" value="HAD superfamily/HAD-like"/>
    <property type="match status" value="1"/>
</dbReference>
<dbReference type="NCBIfam" id="TIGR01549">
    <property type="entry name" value="HAD-SF-IA-v1"/>
    <property type="match status" value="1"/>
</dbReference>
<evidence type="ECO:0000313" key="1">
    <source>
        <dbReference type="EMBL" id="HIX66271.1"/>
    </source>
</evidence>
<dbReference type="SFLD" id="SFLDG01129">
    <property type="entry name" value="C1.5:_HAD__Beta-PGM__Phosphata"/>
    <property type="match status" value="1"/>
</dbReference>
<dbReference type="SUPFAM" id="SSF56784">
    <property type="entry name" value="HAD-like"/>
    <property type="match status" value="1"/>
</dbReference>
<dbReference type="Pfam" id="PF00702">
    <property type="entry name" value="Hydrolase"/>
    <property type="match status" value="1"/>
</dbReference>
<dbReference type="PANTHER" id="PTHR47478">
    <property type="match status" value="1"/>
</dbReference>